<protein>
    <submittedName>
        <fullName evidence="2">P-II family nitrogen regulator</fullName>
    </submittedName>
</protein>
<comment type="similarity">
    <text evidence="1">Belongs to the P(II) protein family.</text>
</comment>
<organism evidence="2 3">
    <name type="scientific">Litoribacter ruber</name>
    <dbReference type="NCBI Taxonomy" id="702568"/>
    <lineage>
        <taxon>Bacteria</taxon>
        <taxon>Pseudomonadati</taxon>
        <taxon>Bacteroidota</taxon>
        <taxon>Cytophagia</taxon>
        <taxon>Cytophagales</taxon>
        <taxon>Cyclobacteriaceae</taxon>
        <taxon>Litoribacter</taxon>
    </lineage>
</organism>
<accession>A0AAP2CJQ4</accession>
<keyword evidence="3" id="KW-1185">Reference proteome</keyword>
<evidence type="ECO:0000256" key="1">
    <source>
        <dbReference type="RuleBase" id="RU003936"/>
    </source>
</evidence>
<dbReference type="PROSITE" id="PS00638">
    <property type="entry name" value="PII_GLNB_CTER"/>
    <property type="match status" value="1"/>
</dbReference>
<dbReference type="EMBL" id="JAHCMY010000003">
    <property type="protein sequence ID" value="MBS9523830.1"/>
    <property type="molecule type" value="Genomic_DNA"/>
</dbReference>
<reference evidence="2 3" key="1">
    <citation type="submission" date="2021-05" db="EMBL/GenBank/DDBJ databases">
        <authorList>
            <person name="Zhang Z.D."/>
            <person name="Osman G."/>
        </authorList>
    </citation>
    <scope>NUCLEOTIDE SEQUENCE [LARGE SCALE GENOMIC DNA]</scope>
    <source>
        <strain evidence="2 3">KCTC 32217</strain>
    </source>
</reference>
<dbReference type="PANTHER" id="PTHR30115:SF11">
    <property type="entry name" value="NITROGEN REGULATORY PROTEIN P-II HOMOLOG"/>
    <property type="match status" value="1"/>
</dbReference>
<dbReference type="Gene3D" id="3.30.70.120">
    <property type="match status" value="1"/>
</dbReference>
<dbReference type="SUPFAM" id="SSF54913">
    <property type="entry name" value="GlnB-like"/>
    <property type="match status" value="1"/>
</dbReference>
<dbReference type="InterPro" id="IPR015867">
    <property type="entry name" value="N-reg_PII/ATP_PRibTrfase_C"/>
</dbReference>
<sequence>MKKIEALIRTSKFEEVHACLTELDVKFLTFFEVKGIGMENAKTQSYRGSDFNPGYIPRTKLEMVVTDEQVDKIVDCILHHACTKQVGDGKIFVSPIESAYRIRNKDRDHAAL</sequence>
<dbReference type="GO" id="GO:0005524">
    <property type="term" value="F:ATP binding"/>
    <property type="evidence" value="ECO:0007669"/>
    <property type="project" value="TreeGrafter"/>
</dbReference>
<evidence type="ECO:0000313" key="2">
    <source>
        <dbReference type="EMBL" id="MBS9523830.1"/>
    </source>
</evidence>
<proteinExistence type="inferred from homology"/>
<dbReference type="Proteomes" id="UP001319104">
    <property type="component" value="Unassembled WGS sequence"/>
</dbReference>
<dbReference type="InterPro" id="IPR017918">
    <property type="entry name" value="N-reg_PII_CS"/>
</dbReference>
<comment type="caution">
    <text evidence="2">The sequence shown here is derived from an EMBL/GenBank/DDBJ whole genome shotgun (WGS) entry which is preliminary data.</text>
</comment>
<dbReference type="SMART" id="SM00938">
    <property type="entry name" value="P-II"/>
    <property type="match status" value="1"/>
</dbReference>
<evidence type="ECO:0000313" key="3">
    <source>
        <dbReference type="Proteomes" id="UP001319104"/>
    </source>
</evidence>
<dbReference type="RefSeq" id="WP_143959799.1">
    <property type="nucleotide sequence ID" value="NZ_JAHBGI010000005.1"/>
</dbReference>
<gene>
    <name evidence="2" type="ORF">KI659_07355</name>
</gene>
<dbReference type="GO" id="GO:0005829">
    <property type="term" value="C:cytosol"/>
    <property type="evidence" value="ECO:0007669"/>
    <property type="project" value="TreeGrafter"/>
</dbReference>
<dbReference type="PRINTS" id="PR00340">
    <property type="entry name" value="PIIGLNB"/>
</dbReference>
<dbReference type="GO" id="GO:0030234">
    <property type="term" value="F:enzyme regulator activity"/>
    <property type="evidence" value="ECO:0007669"/>
    <property type="project" value="InterPro"/>
</dbReference>
<dbReference type="GO" id="GO:0006808">
    <property type="term" value="P:regulation of nitrogen utilization"/>
    <property type="evidence" value="ECO:0007669"/>
    <property type="project" value="InterPro"/>
</dbReference>
<dbReference type="InterPro" id="IPR011322">
    <property type="entry name" value="N-reg_PII-like_a/b"/>
</dbReference>
<name>A0AAP2CJQ4_9BACT</name>
<dbReference type="AlphaFoldDB" id="A0AAP2CJQ4"/>
<dbReference type="InterPro" id="IPR002187">
    <property type="entry name" value="N-reg_PII"/>
</dbReference>
<dbReference type="Pfam" id="PF00543">
    <property type="entry name" value="P-II"/>
    <property type="match status" value="1"/>
</dbReference>
<dbReference type="PANTHER" id="PTHR30115">
    <property type="entry name" value="NITROGEN REGULATORY PROTEIN P-II"/>
    <property type="match status" value="1"/>
</dbReference>
<dbReference type="PROSITE" id="PS51343">
    <property type="entry name" value="PII_GLNB_DOM"/>
    <property type="match status" value="1"/>
</dbReference>